<dbReference type="Proteomes" id="UP000629468">
    <property type="component" value="Unassembled WGS sequence"/>
</dbReference>
<protein>
    <recommendedName>
        <fullName evidence="3">F-box domain-containing protein</fullName>
    </recommendedName>
</protein>
<accession>A0A8H7EXG1</accession>
<organism evidence="1 2">
    <name type="scientific">Agaricus bisporus var. burnettii</name>
    <dbReference type="NCBI Taxonomy" id="192524"/>
    <lineage>
        <taxon>Eukaryota</taxon>
        <taxon>Fungi</taxon>
        <taxon>Dikarya</taxon>
        <taxon>Basidiomycota</taxon>
        <taxon>Agaricomycotina</taxon>
        <taxon>Agaricomycetes</taxon>
        <taxon>Agaricomycetidae</taxon>
        <taxon>Agaricales</taxon>
        <taxon>Agaricineae</taxon>
        <taxon>Agaricaceae</taxon>
        <taxon>Agaricus</taxon>
    </lineage>
</organism>
<evidence type="ECO:0000313" key="1">
    <source>
        <dbReference type="EMBL" id="KAF7762278.1"/>
    </source>
</evidence>
<proteinExistence type="predicted"/>
<reference evidence="1 2" key="1">
    <citation type="journal article" name="Sci. Rep.">
        <title>Telomere-to-telomere assembled and centromere annotated genomes of the two main subspecies of the button mushroom Agaricus bisporus reveal especially polymorphic chromosome ends.</title>
        <authorList>
            <person name="Sonnenberg A.S.M."/>
            <person name="Sedaghat-Telgerd N."/>
            <person name="Lavrijssen B."/>
            <person name="Ohm R.A."/>
            <person name="Hendrickx P.M."/>
            <person name="Scholtmeijer K."/>
            <person name="Baars J.J.P."/>
            <person name="van Peer A."/>
        </authorList>
    </citation>
    <scope>NUCLEOTIDE SEQUENCE [LARGE SCALE GENOMIC DNA]</scope>
    <source>
        <strain evidence="1 2">H119_p4</strain>
    </source>
</reference>
<gene>
    <name evidence="1" type="ORF">Agabi119p4_8871</name>
</gene>
<evidence type="ECO:0000313" key="2">
    <source>
        <dbReference type="Proteomes" id="UP000629468"/>
    </source>
</evidence>
<name>A0A8H7EXG1_AGABI</name>
<sequence length="115" mass="12961">MPANDSLCRPNQSLRTSPLEECPPEICKKIFTHACDDGGYTGRSLSLVSRYVRDVSEDIKFRSVAVWGRRQILGFYQVLLSTPPHLRRILHLFISAHEQIHDLDTPVILSAASSN</sequence>
<dbReference type="AlphaFoldDB" id="A0A8H7EXG1"/>
<comment type="caution">
    <text evidence="1">The sequence shown here is derived from an EMBL/GenBank/DDBJ whole genome shotgun (WGS) entry which is preliminary data.</text>
</comment>
<evidence type="ECO:0008006" key="3">
    <source>
        <dbReference type="Google" id="ProtNLM"/>
    </source>
</evidence>
<dbReference type="EMBL" id="JABXXO010000012">
    <property type="protein sequence ID" value="KAF7762278.1"/>
    <property type="molecule type" value="Genomic_DNA"/>
</dbReference>